<name>A0A1L9WSF0_ASPA1</name>
<organism evidence="2 3">
    <name type="scientific">Aspergillus aculeatus (strain ATCC 16872 / CBS 172.66 / WB 5094)</name>
    <dbReference type="NCBI Taxonomy" id="690307"/>
    <lineage>
        <taxon>Eukaryota</taxon>
        <taxon>Fungi</taxon>
        <taxon>Dikarya</taxon>
        <taxon>Ascomycota</taxon>
        <taxon>Pezizomycotina</taxon>
        <taxon>Eurotiomycetes</taxon>
        <taxon>Eurotiomycetidae</taxon>
        <taxon>Eurotiales</taxon>
        <taxon>Aspergillaceae</taxon>
        <taxon>Aspergillus</taxon>
        <taxon>Aspergillus subgen. Circumdati</taxon>
    </lineage>
</organism>
<keyword evidence="1" id="KW-0732">Signal</keyword>
<dbReference type="EMBL" id="KV878979">
    <property type="protein sequence ID" value="OJJ99042.1"/>
    <property type="molecule type" value="Genomic_DNA"/>
</dbReference>
<proteinExistence type="predicted"/>
<evidence type="ECO:0000256" key="1">
    <source>
        <dbReference type="SAM" id="SignalP"/>
    </source>
</evidence>
<keyword evidence="3" id="KW-1185">Reference proteome</keyword>
<evidence type="ECO:0000313" key="3">
    <source>
        <dbReference type="Proteomes" id="UP000184546"/>
    </source>
</evidence>
<dbReference type="VEuPathDB" id="FungiDB:ASPACDRAFT_44673"/>
<feature type="chain" id="PRO_5012815419" evidence="1">
    <location>
        <begin position="18"/>
        <end position="243"/>
    </location>
</feature>
<gene>
    <name evidence="2" type="ORF">ASPACDRAFT_44673</name>
</gene>
<feature type="signal peptide" evidence="1">
    <location>
        <begin position="1"/>
        <end position="17"/>
    </location>
</feature>
<protein>
    <submittedName>
        <fullName evidence="2">Uncharacterized protein</fullName>
    </submittedName>
</protein>
<sequence length="243" mass="25849">MLKGSLLHLLGAFLANASPVLDRRDICSHTPADGLIGNAVASVACAQLTIANEGCSVTVKFPADIYGDSFTFDSASKTFKALRNSKLTFTATPKPGNSAAVWSGTGGTSNPTTYSVPLTGQPASISVKCAAPPQCTAVGQPCIFEHPENCCSQTCACISGRARIYTHMLRHAQTLQIFANRLPPRSAIPNTEEAINSVLFAPPPPTDRIRQLSPYAAASAGKHLSPTYLLHEQVISWFRGHKR</sequence>
<dbReference type="Proteomes" id="UP000184546">
    <property type="component" value="Unassembled WGS sequence"/>
</dbReference>
<dbReference type="RefSeq" id="XP_020055382.1">
    <property type="nucleotide sequence ID" value="XM_020201462.1"/>
</dbReference>
<dbReference type="OrthoDB" id="4468910at2759"/>
<accession>A0A1L9WSF0</accession>
<evidence type="ECO:0000313" key="2">
    <source>
        <dbReference type="EMBL" id="OJJ99042.1"/>
    </source>
</evidence>
<dbReference type="OMA" id="TRDICSH"/>
<reference evidence="3" key="1">
    <citation type="journal article" date="2017" name="Genome Biol.">
        <title>Comparative genomics reveals high biological diversity and specific adaptations in the industrially and medically important fungal genus Aspergillus.</title>
        <authorList>
            <person name="de Vries R.P."/>
            <person name="Riley R."/>
            <person name="Wiebenga A."/>
            <person name="Aguilar-Osorio G."/>
            <person name="Amillis S."/>
            <person name="Uchima C.A."/>
            <person name="Anderluh G."/>
            <person name="Asadollahi M."/>
            <person name="Askin M."/>
            <person name="Barry K."/>
            <person name="Battaglia E."/>
            <person name="Bayram O."/>
            <person name="Benocci T."/>
            <person name="Braus-Stromeyer S.A."/>
            <person name="Caldana C."/>
            <person name="Canovas D."/>
            <person name="Cerqueira G.C."/>
            <person name="Chen F."/>
            <person name="Chen W."/>
            <person name="Choi C."/>
            <person name="Clum A."/>
            <person name="Dos Santos R.A."/>
            <person name="Damasio A.R."/>
            <person name="Diallinas G."/>
            <person name="Emri T."/>
            <person name="Fekete E."/>
            <person name="Flipphi M."/>
            <person name="Freyberg S."/>
            <person name="Gallo A."/>
            <person name="Gournas C."/>
            <person name="Habgood R."/>
            <person name="Hainaut M."/>
            <person name="Harispe M.L."/>
            <person name="Henrissat B."/>
            <person name="Hilden K.S."/>
            <person name="Hope R."/>
            <person name="Hossain A."/>
            <person name="Karabika E."/>
            <person name="Karaffa L."/>
            <person name="Karanyi Z."/>
            <person name="Krasevec N."/>
            <person name="Kuo A."/>
            <person name="Kusch H."/>
            <person name="LaButti K."/>
            <person name="Lagendijk E.L."/>
            <person name="Lapidus A."/>
            <person name="Levasseur A."/>
            <person name="Lindquist E."/>
            <person name="Lipzen A."/>
            <person name="Logrieco A.F."/>
            <person name="MacCabe A."/>
            <person name="Maekelae M.R."/>
            <person name="Malavazi I."/>
            <person name="Melin P."/>
            <person name="Meyer V."/>
            <person name="Mielnichuk N."/>
            <person name="Miskei M."/>
            <person name="Molnar A.P."/>
            <person name="Mule G."/>
            <person name="Ngan C.Y."/>
            <person name="Orejas M."/>
            <person name="Orosz E."/>
            <person name="Ouedraogo J.P."/>
            <person name="Overkamp K.M."/>
            <person name="Park H.-S."/>
            <person name="Perrone G."/>
            <person name="Piumi F."/>
            <person name="Punt P.J."/>
            <person name="Ram A.F."/>
            <person name="Ramon A."/>
            <person name="Rauscher S."/>
            <person name="Record E."/>
            <person name="Riano-Pachon D.M."/>
            <person name="Robert V."/>
            <person name="Roehrig J."/>
            <person name="Ruller R."/>
            <person name="Salamov A."/>
            <person name="Salih N.S."/>
            <person name="Samson R.A."/>
            <person name="Sandor E."/>
            <person name="Sanguinetti M."/>
            <person name="Schuetze T."/>
            <person name="Sepcic K."/>
            <person name="Shelest E."/>
            <person name="Sherlock G."/>
            <person name="Sophianopoulou V."/>
            <person name="Squina F.M."/>
            <person name="Sun H."/>
            <person name="Susca A."/>
            <person name="Todd R.B."/>
            <person name="Tsang A."/>
            <person name="Unkles S.E."/>
            <person name="van de Wiele N."/>
            <person name="van Rossen-Uffink D."/>
            <person name="Oliveira J.V."/>
            <person name="Vesth T.C."/>
            <person name="Visser J."/>
            <person name="Yu J.-H."/>
            <person name="Zhou M."/>
            <person name="Andersen M.R."/>
            <person name="Archer D.B."/>
            <person name="Baker S.E."/>
            <person name="Benoit I."/>
            <person name="Brakhage A.A."/>
            <person name="Braus G.H."/>
            <person name="Fischer R."/>
            <person name="Frisvad J.C."/>
            <person name="Goldman G.H."/>
            <person name="Houbraken J."/>
            <person name="Oakley B."/>
            <person name="Pocsi I."/>
            <person name="Scazzocchio C."/>
            <person name="Seiboth B."/>
            <person name="vanKuyk P.A."/>
            <person name="Wortman J."/>
            <person name="Dyer P.S."/>
            <person name="Grigoriev I.V."/>
        </authorList>
    </citation>
    <scope>NUCLEOTIDE SEQUENCE [LARGE SCALE GENOMIC DNA]</scope>
    <source>
        <strain evidence="3">ATCC 16872 / CBS 172.66 / WB 5094</strain>
    </source>
</reference>
<dbReference type="GeneID" id="30975276"/>
<dbReference type="AlphaFoldDB" id="A0A1L9WSF0"/>